<proteinExistence type="inferred from homology"/>
<dbReference type="EMBL" id="FMZE01000007">
    <property type="protein sequence ID" value="SDD31189.1"/>
    <property type="molecule type" value="Genomic_DNA"/>
</dbReference>
<dbReference type="InterPro" id="IPR046373">
    <property type="entry name" value="Acyl-CoA_Oxase/DH_mid-dom_sf"/>
</dbReference>
<reference evidence="7 8" key="1">
    <citation type="submission" date="2016-10" db="EMBL/GenBank/DDBJ databases">
        <authorList>
            <person name="de Groot N.N."/>
        </authorList>
    </citation>
    <scope>NUCLEOTIDE SEQUENCE [LARGE SCALE GENOMIC DNA]</scope>
    <source>
        <strain evidence="7 8">CGMCC 4.5506</strain>
    </source>
</reference>
<dbReference type="InterPro" id="IPR013786">
    <property type="entry name" value="AcylCoA_DH/ox_N"/>
</dbReference>
<dbReference type="Gene3D" id="1.20.140.10">
    <property type="entry name" value="Butyryl-CoA Dehydrogenase, subunit A, domain 3"/>
    <property type="match status" value="1"/>
</dbReference>
<dbReference type="InterPro" id="IPR009100">
    <property type="entry name" value="AcylCoA_DH/oxidase_NM_dom_sf"/>
</dbReference>
<protein>
    <submittedName>
        <fullName evidence="7">Acyl-CoA dehydrogenase</fullName>
    </submittedName>
</protein>
<evidence type="ECO:0000313" key="7">
    <source>
        <dbReference type="EMBL" id="SDD31189.1"/>
    </source>
</evidence>
<dbReference type="GO" id="GO:0003995">
    <property type="term" value="F:acyl-CoA dehydrogenase activity"/>
    <property type="evidence" value="ECO:0007669"/>
    <property type="project" value="InterPro"/>
</dbReference>
<keyword evidence="5 6" id="KW-0560">Oxidoreductase</keyword>
<dbReference type="InterPro" id="IPR037069">
    <property type="entry name" value="AcylCoA_DH/ox_N_sf"/>
</dbReference>
<dbReference type="Gene3D" id="1.10.540.10">
    <property type="entry name" value="Acyl-CoA dehydrogenase/oxidase, N-terminal domain"/>
    <property type="match status" value="1"/>
</dbReference>
<evidence type="ECO:0000256" key="6">
    <source>
        <dbReference type="RuleBase" id="RU362125"/>
    </source>
</evidence>
<dbReference type="PIRSF" id="PIRSF016578">
    <property type="entry name" value="HsaA"/>
    <property type="match status" value="1"/>
</dbReference>
<sequence>MDFALTDEQEAFRKTVRAWVEKECPKEAALELEKQEFEYPHALFQKMAEAGFHGIAIDEEYGGSGGTELDQVVLIRELARSLGGIAWIWGINAFAGAKSVGYYGDEEQKRRFLPDIAEGRTKFAISLTEPGGGTDLLGSLKTTADRTDGGWVINGQKIWSTQAHVADYLLLLARSDRNPEKKTRGTTLFLVPRETRGVECRQIPKLGMKNVGSCEVFLDDVFVPDDLVLGEPGQAWYMLLKTLNNERIVMSALALGILDGVIEEAKRYLDERDVFGRKLGQVQVLQHYYADMLIAQKSAELLVYEAAWRQSEGLECGMHANMAKIVASEGAVTAADRGIQIFGGMGYALETQMQRYWRDARLYRIGPIANEMARNSIAEMAGLPRSF</sequence>
<evidence type="ECO:0000256" key="5">
    <source>
        <dbReference type="ARBA" id="ARBA00023002"/>
    </source>
</evidence>
<dbReference type="PANTHER" id="PTHR43884">
    <property type="entry name" value="ACYL-COA DEHYDROGENASE"/>
    <property type="match status" value="1"/>
</dbReference>
<name>A0A222VUU0_9PSEU</name>
<dbReference type="Pfam" id="PF02770">
    <property type="entry name" value="Acyl-CoA_dh_M"/>
    <property type="match status" value="1"/>
</dbReference>
<dbReference type="Proteomes" id="UP000199494">
    <property type="component" value="Unassembled WGS sequence"/>
</dbReference>
<dbReference type="AlphaFoldDB" id="A0A222VUU0"/>
<evidence type="ECO:0000256" key="4">
    <source>
        <dbReference type="ARBA" id="ARBA00022827"/>
    </source>
</evidence>
<dbReference type="Pfam" id="PF00441">
    <property type="entry name" value="Acyl-CoA_dh_1"/>
    <property type="match status" value="1"/>
</dbReference>
<keyword evidence="4 6" id="KW-0274">FAD</keyword>
<dbReference type="PROSITE" id="PS00073">
    <property type="entry name" value="ACYL_COA_DH_2"/>
    <property type="match status" value="1"/>
</dbReference>
<keyword evidence="3 6" id="KW-0285">Flavoprotein</keyword>
<gene>
    <name evidence="7" type="ORF">SAMN05421630_107235</name>
</gene>
<dbReference type="GO" id="GO:0050660">
    <property type="term" value="F:flavin adenine dinucleotide binding"/>
    <property type="evidence" value="ECO:0007669"/>
    <property type="project" value="InterPro"/>
</dbReference>
<dbReference type="RefSeq" id="WP_091807126.1">
    <property type="nucleotide sequence ID" value="NZ_CP016353.1"/>
</dbReference>
<keyword evidence="8" id="KW-1185">Reference proteome</keyword>
<dbReference type="SUPFAM" id="SSF56645">
    <property type="entry name" value="Acyl-CoA dehydrogenase NM domain-like"/>
    <property type="match status" value="1"/>
</dbReference>
<dbReference type="InterPro" id="IPR009075">
    <property type="entry name" value="AcylCo_DH/oxidase_C"/>
</dbReference>
<dbReference type="InterPro" id="IPR006089">
    <property type="entry name" value="Acyl-CoA_DH_CS"/>
</dbReference>
<dbReference type="InterPro" id="IPR036250">
    <property type="entry name" value="AcylCo_DH-like_C"/>
</dbReference>
<dbReference type="KEGG" id="pmad:BAY61_24650"/>
<comment type="similarity">
    <text evidence="2 6">Belongs to the acyl-CoA dehydrogenase family.</text>
</comment>
<evidence type="ECO:0000313" key="8">
    <source>
        <dbReference type="Proteomes" id="UP000199494"/>
    </source>
</evidence>
<dbReference type="FunFam" id="2.40.110.10:FF:000002">
    <property type="entry name" value="Acyl-CoA dehydrogenase fadE12"/>
    <property type="match status" value="1"/>
</dbReference>
<dbReference type="PANTHER" id="PTHR43884:SF12">
    <property type="entry name" value="ISOVALERYL-COA DEHYDROGENASE, MITOCHONDRIAL-RELATED"/>
    <property type="match status" value="1"/>
</dbReference>
<accession>A0A222VUU0</accession>
<dbReference type="Pfam" id="PF02771">
    <property type="entry name" value="Acyl-CoA_dh_N"/>
    <property type="match status" value="1"/>
</dbReference>
<evidence type="ECO:0000256" key="2">
    <source>
        <dbReference type="ARBA" id="ARBA00009347"/>
    </source>
</evidence>
<evidence type="ECO:0000256" key="3">
    <source>
        <dbReference type="ARBA" id="ARBA00022630"/>
    </source>
</evidence>
<organism evidence="7 8">
    <name type="scientific">Prauserella marina</name>
    <dbReference type="NCBI Taxonomy" id="530584"/>
    <lineage>
        <taxon>Bacteria</taxon>
        <taxon>Bacillati</taxon>
        <taxon>Actinomycetota</taxon>
        <taxon>Actinomycetes</taxon>
        <taxon>Pseudonocardiales</taxon>
        <taxon>Pseudonocardiaceae</taxon>
        <taxon>Prauserella</taxon>
    </lineage>
</organism>
<dbReference type="STRING" id="530584.SAMN05421630_107235"/>
<dbReference type="Gene3D" id="2.40.110.10">
    <property type="entry name" value="Butyryl-CoA Dehydrogenase, subunit A, domain 2"/>
    <property type="match status" value="1"/>
</dbReference>
<comment type="cofactor">
    <cofactor evidence="1 6">
        <name>FAD</name>
        <dbReference type="ChEBI" id="CHEBI:57692"/>
    </cofactor>
</comment>
<evidence type="ECO:0000256" key="1">
    <source>
        <dbReference type="ARBA" id="ARBA00001974"/>
    </source>
</evidence>
<dbReference type="SUPFAM" id="SSF47203">
    <property type="entry name" value="Acyl-CoA dehydrogenase C-terminal domain-like"/>
    <property type="match status" value="1"/>
</dbReference>
<dbReference type="InterPro" id="IPR006091">
    <property type="entry name" value="Acyl-CoA_Oxase/DH_mid-dom"/>
</dbReference>
<dbReference type="OrthoDB" id="8876745at2"/>